<sequence>TATFLLPSRPEVDGRAEVSVADMALDLQGVIDFVSHRRIWVDFKRGGSVVLTPSYYPTWRSRLTDVEGLNSLAERMAYASRNGIGYVIDICQSPEAPNGEIYRTKRLCVFSVNANGSAAAKDAPPSMERFAG</sequence>
<reference evidence="1 2" key="1">
    <citation type="submission" date="2021-07" db="EMBL/GenBank/DDBJ databases">
        <title>Characterization of Violacein-producing bacteria and related species.</title>
        <authorList>
            <person name="Wilson H.S."/>
            <person name="De Leon M.E."/>
        </authorList>
    </citation>
    <scope>NUCLEOTIDE SEQUENCE [LARGE SCALE GENOMIC DNA]</scope>
    <source>
        <strain evidence="1 2">HSC-2F05</strain>
    </source>
</reference>
<evidence type="ECO:0000313" key="2">
    <source>
        <dbReference type="Proteomes" id="UP001198602"/>
    </source>
</evidence>
<organism evidence="1 2">
    <name type="scientific">Massilia hydrophila</name>
    <dbReference type="NCBI Taxonomy" id="3044279"/>
    <lineage>
        <taxon>Bacteria</taxon>
        <taxon>Pseudomonadati</taxon>
        <taxon>Pseudomonadota</taxon>
        <taxon>Betaproteobacteria</taxon>
        <taxon>Burkholderiales</taxon>
        <taxon>Oxalobacteraceae</taxon>
        <taxon>Telluria group</taxon>
        <taxon>Massilia</taxon>
    </lineage>
</organism>
<evidence type="ECO:0000313" key="1">
    <source>
        <dbReference type="EMBL" id="MCA1858489.1"/>
    </source>
</evidence>
<comment type="caution">
    <text evidence="1">The sequence shown here is derived from an EMBL/GenBank/DDBJ whole genome shotgun (WGS) entry which is preliminary data.</text>
</comment>
<dbReference type="RefSeq" id="WP_225240626.1">
    <property type="nucleotide sequence ID" value="NZ_JAHYBX010000074.1"/>
</dbReference>
<feature type="non-terminal residue" evidence="1">
    <location>
        <position position="1"/>
    </location>
</feature>
<name>A0ABS7YJS9_9BURK</name>
<protein>
    <submittedName>
        <fullName evidence="1">Uncharacterized protein</fullName>
    </submittedName>
</protein>
<dbReference type="EMBL" id="JAHYBX010000074">
    <property type="protein sequence ID" value="MCA1858489.1"/>
    <property type="molecule type" value="Genomic_DNA"/>
</dbReference>
<keyword evidence="2" id="KW-1185">Reference proteome</keyword>
<accession>A0ABS7YJS9</accession>
<dbReference type="Proteomes" id="UP001198602">
    <property type="component" value="Unassembled WGS sequence"/>
</dbReference>
<proteinExistence type="predicted"/>
<gene>
    <name evidence="1" type="ORF">LE190_21555</name>
</gene>